<dbReference type="PROSITE" id="PS51387">
    <property type="entry name" value="FAD_PCMH"/>
    <property type="match status" value="1"/>
</dbReference>
<evidence type="ECO:0000256" key="3">
    <source>
        <dbReference type="ARBA" id="ARBA00011928"/>
    </source>
</evidence>
<protein>
    <recommendedName>
        <fullName evidence="3">cytokinin dehydrogenase</fullName>
        <ecNumber evidence="3">1.5.99.12</ecNumber>
    </recommendedName>
</protein>
<dbReference type="InterPro" id="IPR016170">
    <property type="entry name" value="Cytok_DH_C_sf"/>
</dbReference>
<dbReference type="GO" id="GO:0009690">
    <property type="term" value="P:cytokinin metabolic process"/>
    <property type="evidence" value="ECO:0007669"/>
    <property type="project" value="InterPro"/>
</dbReference>
<dbReference type="Gene3D" id="3.30.465.10">
    <property type="match status" value="1"/>
</dbReference>
<dbReference type="InterPro" id="IPR016169">
    <property type="entry name" value="FAD-bd_PCMH_sub2"/>
</dbReference>
<feature type="compositionally biased region" description="Basic and acidic residues" evidence="7">
    <location>
        <begin position="17"/>
        <end position="28"/>
    </location>
</feature>
<dbReference type="EC" id="1.5.99.12" evidence="3"/>
<sequence>MTVVSEMTNPVTLGLLERPRTTVEEPRDQGFASENSEQGTASSASINLASAAEIASHCIVWSGYISNQGSISDMMLQLLKYLTAIATLGLSHASGPGPAAISTIDGCTLAASDCMALAALELDGSLTFRDTSFAAVDFGHIVSARPAAVLHPGSTRDIAKLVRFVYASSSNVSIAARGVGHSANGQAQVLNGIVIDMSDLRGSRVSARGAFVEAAGGELWIDVLRASLAKGLAPRSFLDYLHLSVGGTLSNGGISGQTYFWGPQISNVLQLEVVTGTGELVTCSRRTRSDLFFAVLGGLGQFGIITKARINLQPSATHVHHVHALYADFASFQRDQLRLISLQQQRKAIASFEYIEGHLVTNSDSLVNGFSSVPFEGQTVNVNLLPSPGNASVLYYLELAKSYNIALESPASVHEQVSQLLAPLAFIPSQVFTRDEPFVDFLDRVHTGELTLRAAGLWEIQHPWSTLFVPASAMATFERTVLRTVDVSTFNGPVNIFPVNRNKWDPQMSAVTPDEDIFFTVSFLNSVGAGQGPTLKALVDRNSQAWQACERLGCKQFFPTHTSRADWEAHFGAKWAKFVLNKRRFDPKAMLSPKQNIFTRGQTFPFLL</sequence>
<dbReference type="AlphaFoldDB" id="A0A176VZ76"/>
<dbReference type="Gene3D" id="3.30.43.10">
    <property type="entry name" value="Uridine Diphospho-n-acetylenolpyruvylglucosamine Reductase, domain 2"/>
    <property type="match status" value="1"/>
</dbReference>
<feature type="domain" description="FAD-binding PCMH-type" evidence="8">
    <location>
        <begin position="142"/>
        <end position="315"/>
    </location>
</feature>
<evidence type="ECO:0000256" key="7">
    <source>
        <dbReference type="SAM" id="MobiDB-lite"/>
    </source>
</evidence>
<accession>A0A176VZ76</accession>
<proteinExistence type="inferred from homology"/>
<dbReference type="InterPro" id="IPR036318">
    <property type="entry name" value="FAD-bd_PCMH-like_sf"/>
</dbReference>
<keyword evidence="10" id="KW-1185">Reference proteome</keyword>
<keyword evidence="6" id="KW-0560">Oxidoreductase</keyword>
<comment type="cofactor">
    <cofactor evidence="1">
        <name>FAD</name>
        <dbReference type="ChEBI" id="CHEBI:57692"/>
    </cofactor>
</comment>
<dbReference type="GO" id="GO:0071949">
    <property type="term" value="F:FAD binding"/>
    <property type="evidence" value="ECO:0007669"/>
    <property type="project" value="InterPro"/>
</dbReference>
<dbReference type="EMBL" id="LVLJ01002258">
    <property type="protein sequence ID" value="OAE26080.1"/>
    <property type="molecule type" value="Genomic_DNA"/>
</dbReference>
<dbReference type="InterPro" id="IPR006094">
    <property type="entry name" value="Oxid_FAD_bind_N"/>
</dbReference>
<dbReference type="Pfam" id="PF09265">
    <property type="entry name" value="Cytokin-bind"/>
    <property type="match status" value="1"/>
</dbReference>
<evidence type="ECO:0000259" key="8">
    <source>
        <dbReference type="PROSITE" id="PS51387"/>
    </source>
</evidence>
<keyword evidence="5" id="KW-0274">FAD</keyword>
<evidence type="ECO:0000313" key="10">
    <source>
        <dbReference type="Proteomes" id="UP000077202"/>
    </source>
</evidence>
<dbReference type="InterPro" id="IPR015345">
    <property type="entry name" value="Cytokinin_DH_FAD/cytokin-bd"/>
</dbReference>
<evidence type="ECO:0000256" key="2">
    <source>
        <dbReference type="ARBA" id="ARBA00005466"/>
    </source>
</evidence>
<dbReference type="InterPro" id="IPR016167">
    <property type="entry name" value="FAD-bd_PCMH_sub1"/>
</dbReference>
<gene>
    <name evidence="9" type="ORF">AXG93_1480s1040</name>
</gene>
<dbReference type="PANTHER" id="PTHR13878">
    <property type="entry name" value="GULONOLACTONE OXIDASE"/>
    <property type="match status" value="1"/>
</dbReference>
<evidence type="ECO:0000256" key="1">
    <source>
        <dbReference type="ARBA" id="ARBA00001974"/>
    </source>
</evidence>
<evidence type="ECO:0000256" key="4">
    <source>
        <dbReference type="ARBA" id="ARBA00022630"/>
    </source>
</evidence>
<dbReference type="SUPFAM" id="SSF55103">
    <property type="entry name" value="FAD-linked oxidases, C-terminal domain"/>
    <property type="match status" value="1"/>
</dbReference>
<dbReference type="PANTHER" id="PTHR13878:SF53">
    <property type="entry name" value="CYTOKININ DEHYDROGENASE 6"/>
    <property type="match status" value="1"/>
</dbReference>
<reference evidence="9" key="1">
    <citation type="submission" date="2016-03" db="EMBL/GenBank/DDBJ databases">
        <title>Mechanisms controlling the formation of the plant cell surface in tip-growing cells are functionally conserved among land plants.</title>
        <authorList>
            <person name="Honkanen S."/>
            <person name="Jones V.A."/>
            <person name="Morieri G."/>
            <person name="Champion C."/>
            <person name="Hetherington A.J."/>
            <person name="Kelly S."/>
            <person name="Saint-Marcoux D."/>
            <person name="Proust H."/>
            <person name="Prescott H."/>
            <person name="Dolan L."/>
        </authorList>
    </citation>
    <scope>NUCLEOTIDE SEQUENCE [LARGE SCALE GENOMIC DNA]</scope>
    <source>
        <tissue evidence="9">Whole gametophyte</tissue>
    </source>
</reference>
<dbReference type="InterPro" id="IPR016166">
    <property type="entry name" value="FAD-bd_PCMH"/>
</dbReference>
<dbReference type="InterPro" id="IPR016164">
    <property type="entry name" value="FAD-linked_Oxase-like_C"/>
</dbReference>
<feature type="compositionally biased region" description="Polar residues" evidence="7">
    <location>
        <begin position="1"/>
        <end position="11"/>
    </location>
</feature>
<dbReference type="Pfam" id="PF01565">
    <property type="entry name" value="FAD_binding_4"/>
    <property type="match status" value="1"/>
</dbReference>
<evidence type="ECO:0000313" key="9">
    <source>
        <dbReference type="EMBL" id="OAE26080.1"/>
    </source>
</evidence>
<organism evidence="9 10">
    <name type="scientific">Marchantia polymorpha subsp. ruderalis</name>
    <dbReference type="NCBI Taxonomy" id="1480154"/>
    <lineage>
        <taxon>Eukaryota</taxon>
        <taxon>Viridiplantae</taxon>
        <taxon>Streptophyta</taxon>
        <taxon>Embryophyta</taxon>
        <taxon>Marchantiophyta</taxon>
        <taxon>Marchantiopsida</taxon>
        <taxon>Marchantiidae</taxon>
        <taxon>Marchantiales</taxon>
        <taxon>Marchantiaceae</taxon>
        <taxon>Marchantia</taxon>
    </lineage>
</organism>
<comment type="similarity">
    <text evidence="2">Belongs to the oxygen-dependent FAD-linked oxidoreductase family.</text>
</comment>
<name>A0A176VZ76_MARPO</name>
<dbReference type="InterPro" id="IPR050432">
    <property type="entry name" value="FAD-linked_Oxidoreductases_BP"/>
</dbReference>
<keyword evidence="4" id="KW-0285">Flavoprotein</keyword>
<evidence type="ECO:0000256" key="6">
    <source>
        <dbReference type="ARBA" id="ARBA00023002"/>
    </source>
</evidence>
<feature type="region of interest" description="Disordered" evidence="7">
    <location>
        <begin position="1"/>
        <end position="39"/>
    </location>
</feature>
<dbReference type="GO" id="GO:0019139">
    <property type="term" value="F:cytokinin dehydrogenase activity"/>
    <property type="evidence" value="ECO:0007669"/>
    <property type="project" value="UniProtKB-EC"/>
</dbReference>
<evidence type="ECO:0000256" key="5">
    <source>
        <dbReference type="ARBA" id="ARBA00022827"/>
    </source>
</evidence>
<dbReference type="SUPFAM" id="SSF56176">
    <property type="entry name" value="FAD-binding/transporter-associated domain-like"/>
    <property type="match status" value="1"/>
</dbReference>
<comment type="caution">
    <text evidence="9">The sequence shown here is derived from an EMBL/GenBank/DDBJ whole genome shotgun (WGS) entry which is preliminary data.</text>
</comment>
<dbReference type="Gene3D" id="3.40.462.10">
    <property type="entry name" value="FAD-linked oxidases, C-terminal domain"/>
    <property type="match status" value="1"/>
</dbReference>
<dbReference type="Proteomes" id="UP000077202">
    <property type="component" value="Unassembled WGS sequence"/>
</dbReference>